<evidence type="ECO:0000313" key="14">
    <source>
        <dbReference type="EMBL" id="THU73741.1"/>
    </source>
</evidence>
<dbReference type="PANTHER" id="PTHR10694">
    <property type="entry name" value="LYSINE-SPECIFIC DEMETHYLASE"/>
    <property type="match status" value="1"/>
</dbReference>
<evidence type="ECO:0000256" key="9">
    <source>
        <dbReference type="ARBA" id="ARBA00023163"/>
    </source>
</evidence>
<dbReference type="PROSITE" id="PS51542">
    <property type="entry name" value="FYRN"/>
    <property type="match status" value="1"/>
</dbReference>
<evidence type="ECO:0000259" key="13">
    <source>
        <dbReference type="PROSITE" id="PS51184"/>
    </source>
</evidence>
<feature type="domain" description="JmjC" evidence="13">
    <location>
        <begin position="366"/>
        <end position="532"/>
    </location>
</feature>
<keyword evidence="4" id="KW-0156">Chromatin regulator</keyword>
<keyword evidence="9" id="KW-0804">Transcription</keyword>
<keyword evidence="8" id="KW-0805">Transcription regulation</keyword>
<dbReference type="SMART" id="SM00558">
    <property type="entry name" value="JmjC"/>
    <property type="match status" value="2"/>
</dbReference>
<dbReference type="EMBL" id="PYDT01000001">
    <property type="protein sequence ID" value="THU73741.1"/>
    <property type="molecule type" value="Genomic_DNA"/>
</dbReference>
<dbReference type="PROSITE" id="PS51183">
    <property type="entry name" value="JMJN"/>
    <property type="match status" value="1"/>
</dbReference>
<dbReference type="InterPro" id="IPR003349">
    <property type="entry name" value="JmjN"/>
</dbReference>
<comment type="subcellular location">
    <subcellularLocation>
        <location evidence="2">Nucleus</location>
    </subcellularLocation>
</comment>
<evidence type="ECO:0000256" key="11">
    <source>
        <dbReference type="SAM" id="MobiDB-lite"/>
    </source>
</evidence>
<dbReference type="GO" id="GO:0045814">
    <property type="term" value="P:negative regulation of gene expression, epigenetic"/>
    <property type="evidence" value="ECO:0007669"/>
    <property type="project" value="UniProtKB-ARBA"/>
</dbReference>
<evidence type="ECO:0000256" key="2">
    <source>
        <dbReference type="ARBA" id="ARBA00004123"/>
    </source>
</evidence>
<dbReference type="PROSITE" id="PS51184">
    <property type="entry name" value="JMJC"/>
    <property type="match status" value="2"/>
</dbReference>
<evidence type="ECO:0000259" key="12">
    <source>
        <dbReference type="PROSITE" id="PS51183"/>
    </source>
</evidence>
<dbReference type="SMART" id="SM00545">
    <property type="entry name" value="JmjN"/>
    <property type="match status" value="1"/>
</dbReference>
<dbReference type="Pfam" id="PF02375">
    <property type="entry name" value="JmjN"/>
    <property type="match status" value="1"/>
</dbReference>
<evidence type="ECO:0000256" key="5">
    <source>
        <dbReference type="ARBA" id="ARBA00022964"/>
    </source>
</evidence>
<dbReference type="Pfam" id="PF05964">
    <property type="entry name" value="FYRN"/>
    <property type="match status" value="1"/>
</dbReference>
<dbReference type="GO" id="GO:0046872">
    <property type="term" value="F:metal ion binding"/>
    <property type="evidence" value="ECO:0007669"/>
    <property type="project" value="UniProtKB-KW"/>
</dbReference>
<accession>A0A4S8KEW2</accession>
<evidence type="ECO:0000256" key="7">
    <source>
        <dbReference type="ARBA" id="ARBA00023004"/>
    </source>
</evidence>
<feature type="domain" description="JmjC" evidence="13">
    <location>
        <begin position="552"/>
        <end position="709"/>
    </location>
</feature>
<organism evidence="14 15">
    <name type="scientific">Musa balbisiana</name>
    <name type="common">Banana</name>
    <dbReference type="NCBI Taxonomy" id="52838"/>
    <lineage>
        <taxon>Eukaryota</taxon>
        <taxon>Viridiplantae</taxon>
        <taxon>Streptophyta</taxon>
        <taxon>Embryophyta</taxon>
        <taxon>Tracheophyta</taxon>
        <taxon>Spermatophyta</taxon>
        <taxon>Magnoliopsida</taxon>
        <taxon>Liliopsida</taxon>
        <taxon>Zingiberales</taxon>
        <taxon>Musaceae</taxon>
        <taxon>Musa</taxon>
    </lineage>
</organism>
<dbReference type="SMART" id="SM00542">
    <property type="entry name" value="FYRC"/>
    <property type="match status" value="1"/>
</dbReference>
<dbReference type="InterPro" id="IPR003888">
    <property type="entry name" value="FYrich_N"/>
</dbReference>
<reference evidence="14 15" key="1">
    <citation type="journal article" date="2019" name="Nat. Plants">
        <title>Genome sequencing of Musa balbisiana reveals subgenome evolution and function divergence in polyploid bananas.</title>
        <authorList>
            <person name="Yao X."/>
        </authorList>
    </citation>
    <scope>NUCLEOTIDE SEQUENCE [LARGE SCALE GENOMIC DNA]</scope>
    <source>
        <strain evidence="15">cv. DH-PKW</strain>
        <tissue evidence="14">Leaves</tissue>
    </source>
</reference>
<evidence type="ECO:0000313" key="15">
    <source>
        <dbReference type="Proteomes" id="UP000317650"/>
    </source>
</evidence>
<keyword evidence="3" id="KW-0479">Metal-binding</keyword>
<comment type="caution">
    <text evidence="14">The sequence shown here is derived from an EMBL/GenBank/DDBJ whole genome shotgun (WGS) entry which is preliminary data.</text>
</comment>
<proteinExistence type="predicted"/>
<feature type="compositionally biased region" description="Polar residues" evidence="11">
    <location>
        <begin position="919"/>
        <end position="928"/>
    </location>
</feature>
<dbReference type="GO" id="GO:0000785">
    <property type="term" value="C:chromatin"/>
    <property type="evidence" value="ECO:0007669"/>
    <property type="project" value="TreeGrafter"/>
</dbReference>
<dbReference type="PANTHER" id="PTHR10694:SF113">
    <property type="entry name" value="PROTEIN JUMONJI"/>
    <property type="match status" value="1"/>
</dbReference>
<keyword evidence="6" id="KW-0560">Oxidoreductase</keyword>
<dbReference type="SUPFAM" id="SSF51197">
    <property type="entry name" value="Clavaminate synthase-like"/>
    <property type="match status" value="2"/>
</dbReference>
<evidence type="ECO:0000256" key="1">
    <source>
        <dbReference type="ARBA" id="ARBA00001954"/>
    </source>
</evidence>
<dbReference type="Pfam" id="PF02928">
    <property type="entry name" value="zf-C5HC2"/>
    <property type="match status" value="1"/>
</dbReference>
<evidence type="ECO:0000256" key="3">
    <source>
        <dbReference type="ARBA" id="ARBA00022723"/>
    </source>
</evidence>
<gene>
    <name evidence="14" type="ORF">C4D60_Mb04t26060</name>
</gene>
<feature type="region of interest" description="Disordered" evidence="11">
    <location>
        <begin position="1401"/>
        <end position="1424"/>
    </location>
</feature>
<feature type="region of interest" description="Disordered" evidence="11">
    <location>
        <begin position="911"/>
        <end position="939"/>
    </location>
</feature>
<dbReference type="PROSITE" id="PS51543">
    <property type="entry name" value="FYRC"/>
    <property type="match status" value="1"/>
</dbReference>
<dbReference type="InterPro" id="IPR004198">
    <property type="entry name" value="Znf_C5HC2"/>
</dbReference>
<keyword evidence="15" id="KW-1185">Reference proteome</keyword>
<comment type="cofactor">
    <cofactor evidence="1">
        <name>Fe(2+)</name>
        <dbReference type="ChEBI" id="CHEBI:29033"/>
    </cofactor>
</comment>
<feature type="compositionally biased region" description="Polar residues" evidence="11">
    <location>
        <begin position="1192"/>
        <end position="1204"/>
    </location>
</feature>
<dbReference type="InterPro" id="IPR003889">
    <property type="entry name" value="FYrich_C"/>
</dbReference>
<keyword evidence="5" id="KW-0223">Dioxygenase</keyword>
<dbReference type="Pfam" id="PF02373">
    <property type="entry name" value="JmjC"/>
    <property type="match status" value="2"/>
</dbReference>
<dbReference type="SMART" id="SM00541">
    <property type="entry name" value="FYRN"/>
    <property type="match status" value="1"/>
</dbReference>
<dbReference type="FunFam" id="3.30.160.360:FF:000005">
    <property type="entry name" value="Putative lysine-specific demethylase JMJ16"/>
    <property type="match status" value="1"/>
</dbReference>
<dbReference type="GO" id="GO:0005634">
    <property type="term" value="C:nucleus"/>
    <property type="evidence" value="ECO:0007669"/>
    <property type="project" value="UniProtKB-SubCell"/>
</dbReference>
<evidence type="ECO:0000256" key="10">
    <source>
        <dbReference type="ARBA" id="ARBA00023242"/>
    </source>
</evidence>
<dbReference type="GO" id="GO:0034647">
    <property type="term" value="F:histone H3K4me/H3K4me2/H3K4me3 demethylase activity"/>
    <property type="evidence" value="ECO:0007669"/>
    <property type="project" value="TreeGrafter"/>
</dbReference>
<evidence type="ECO:0000256" key="4">
    <source>
        <dbReference type="ARBA" id="ARBA00022853"/>
    </source>
</evidence>
<dbReference type="Gene3D" id="2.60.120.650">
    <property type="entry name" value="Cupin"/>
    <property type="match status" value="2"/>
</dbReference>
<keyword evidence="10" id="KW-0539">Nucleus</keyword>
<dbReference type="STRING" id="52838.A0A4S8KEW2"/>
<feature type="region of interest" description="Disordered" evidence="11">
    <location>
        <begin position="1192"/>
        <end position="1211"/>
    </location>
</feature>
<evidence type="ECO:0008006" key="16">
    <source>
        <dbReference type="Google" id="ProtNLM"/>
    </source>
</evidence>
<protein>
    <recommendedName>
        <fullName evidence="16">JmjC domain-containing protein</fullName>
    </recommendedName>
</protein>
<dbReference type="Pfam" id="PF05965">
    <property type="entry name" value="FYRC"/>
    <property type="match status" value="1"/>
</dbReference>
<name>A0A4S8KEW2_MUSBA</name>
<evidence type="ECO:0000256" key="6">
    <source>
        <dbReference type="ARBA" id="ARBA00023002"/>
    </source>
</evidence>
<dbReference type="Proteomes" id="UP000317650">
    <property type="component" value="Chromosome 4"/>
</dbReference>
<dbReference type="Gene3D" id="3.30.160.360">
    <property type="match status" value="1"/>
</dbReference>
<dbReference type="InterPro" id="IPR003347">
    <property type="entry name" value="JmjC_dom"/>
</dbReference>
<feature type="domain" description="JmjN" evidence="12">
    <location>
        <begin position="160"/>
        <end position="201"/>
    </location>
</feature>
<sequence length="1474" mass="166002">MGAECIGSQIKDDLDGIPPVPPGFAPITLFNLQKVHSDLKAPANASDMIECIVRVDNSRNTLENVQDDVKDIINPSDPVQCTIRDEKSRKSLRHRPSVNYRQFDNSSDEESDYEPFERAVPSICCLPKGVFRGCSECENCQKVTARWRPQDACRPVLDEAPVFYPTEEEFKDTLKYIASIRPSAEPYGICRIVPPSSWRPTCLLKEKDVWENSKFATRIQQVNKLQNRVSLKKSGKNHSIMRRKRRKFFKTGDKNDENKVEADYYGYFNGTERFGFVPGPDFTLESFQKYADDFKKQFFSRNPDFVLGPCQQEPSVEDIEGEYWRIVERPTEEIEVLYGADVDTGVFGSGFPRSSSSVKISELEDQYMNSGWNLNNFPRLPGSVLSFESGDISGVLVPWLYVGMCFSSFCWHVEDHHLYSLNYMHWGAPKIWYGVPGKDASKLEEAMKKHLPELFEEQPDLLHNLVTQCSPSLLRLEGVPVYRCVQNAGEFVLTFPRAYHSGFNSGFNCAEAVNVAPIDWLPHGQHAVELYREQGRKISISHDKLLLGAAREAARAQWNILFLRKNTSDNLRWKTFCGSEGILAKALKHVEDHHLYSLNYMHWGAPKIWYGVPGKDASKLEEAMKKHLPELFEEQPDLLHNLVTQCSPSLLRLEGVPVYRCVQNAGEFVLTFPRAYHSGFNSGFNCAEAVNVAPIDWLPHGQHAVELYREQGRKISISHDKLLLGAAREAARAQWNILFLRKNTSDNLRWKTFCGSEGILAKALKERIELERVRREFLCSSQSGKMDSSFDANSERECVICHYDLHLSAAKCQCSPDKFACLIHAKQLCSCAWTMRLFLFRYEISELNVLLDALGGRLSAVHRWGLFDLGLSLSSYVTKEKAQESKQVFVTNKEGRTNKDSVLADQKITTGDAKHSLSKESGVSNLQQLEEPKERNRRTNNAANLACTNDDDCSLLQTKSTNLSVTSDPCFPVGGLHYRSGYRSANAMTAASSDPHCSMDGTLKTTLLQTNSNGLVEIKYMSDAKLANTKPQTIPPSGERNIISLGDVDAKDANKLLSDKMREEQSVKCSETVSRLMNCEDKATSCSPHKDQDLVTPQTNASLMSEKEIDMQPLVQVSSDSLKSTFLDFKDQKEATFENVSKLPDQWLYRFSPEKAAECAKSASSSIAKPKTDLYSVEETCDGDVTKVYLQNPQSASGKQNSESKQGKVESNPECNLVVRGNLVTASQSYPQNCPDRYNRQQKGPRIAKVVRRVNCNVEALEYGVVLSGKLWSTSQAIFPKGFRSRVRYLSVLDPTQMCNYISEILDAGLLGPLFMVVVEQCPSEVFIHVSATKCWNMVREKVNDQIRKHHSMGRSSLPPLQPPGSLDGFEMFGLSSPMIIQVIEALDRNFVCTEYWRSRPKPPAADAHVSSTKDQQGVEETPCSADSHLALRGLFKKANREELHALQTMLNGNRPNDSNQELMQALDEEIKSR</sequence>
<evidence type="ECO:0000256" key="8">
    <source>
        <dbReference type="ARBA" id="ARBA00023015"/>
    </source>
</evidence>
<keyword evidence="7" id="KW-0408">Iron</keyword>